<evidence type="ECO:0000313" key="6">
    <source>
        <dbReference type="EMBL" id="AKV80063.1"/>
    </source>
</evidence>
<dbReference type="EMBL" id="CP012172">
    <property type="protein sequence ID" value="AKV73328.1"/>
    <property type="molecule type" value="Genomic_DNA"/>
</dbReference>
<evidence type="ECO:0000313" key="4">
    <source>
        <dbReference type="EMBL" id="AKV75572.1"/>
    </source>
</evidence>
<evidence type="ECO:0000313" key="11">
    <source>
        <dbReference type="Proteomes" id="UP000062398"/>
    </source>
</evidence>
<evidence type="ECO:0000313" key="12">
    <source>
        <dbReference type="Proteomes" id="UP000062475"/>
    </source>
</evidence>
<evidence type="ECO:0000313" key="8">
    <source>
        <dbReference type="Proteomes" id="UP000029084"/>
    </source>
</evidence>
<dbReference type="GeneID" id="97614815"/>
<dbReference type="Proteomes" id="UP000062475">
    <property type="component" value="Chromosome"/>
</dbReference>
<feature type="region of interest" description="Disordered" evidence="1">
    <location>
        <begin position="79"/>
        <end position="115"/>
    </location>
</feature>
<sequence length="218" mass="25515">MRSLIIKLSDEEYKRLEDEARNNGFVLLSEYVKYKLLGSPPATRPQDSKVMDDVVNPLTVELLNVKKKLGELAERVETIETTLSTKPGTQPQEVKKERRDETREGKKMPQQEKRSAMDYLREQGVMYESKLSNIKNLDAFFDRLESQGAKIIWTAEERIAVDPTFFQNFITKLTQIHTPDETEAQKYLSKQEHELFQKLRKTGSIYFDNQDKYWKLTS</sequence>
<accession>A0A088E1Z8</accession>
<organism evidence="2 8">
    <name type="scientific">Metallosphaera sedula</name>
    <dbReference type="NCBI Taxonomy" id="43687"/>
    <lineage>
        <taxon>Archaea</taxon>
        <taxon>Thermoproteota</taxon>
        <taxon>Thermoprotei</taxon>
        <taxon>Sulfolobales</taxon>
        <taxon>Sulfolobaceae</taxon>
        <taxon>Metallosphaera</taxon>
    </lineage>
</organism>
<name>A0A088E1Z8_9CREN</name>
<feature type="compositionally biased region" description="Basic and acidic residues" evidence="1">
    <location>
        <begin position="93"/>
        <end position="115"/>
    </location>
</feature>
<dbReference type="Proteomes" id="UP000056255">
    <property type="component" value="Chromosome"/>
</dbReference>
<reference evidence="2 8" key="1">
    <citation type="journal article" date="2014" name="J. Bacteriol.">
        <title>Role of an Archaeal PitA Transporter in the Copper and Arsenic Resistance of Metallosphaera sedula, an Extreme Thermoacidophile.</title>
        <authorList>
            <person name="McCarthy S."/>
            <person name="Ai C."/>
            <person name="Wheaton G."/>
            <person name="Tevatia R."/>
            <person name="Eckrich V."/>
            <person name="Kelly R."/>
            <person name="Blum P."/>
        </authorList>
    </citation>
    <scope>NUCLEOTIDE SEQUENCE [LARGE SCALE GENOMIC DNA]</scope>
    <source>
        <strain evidence="2 8">CuR1</strain>
    </source>
</reference>
<reference evidence="10 11" key="2">
    <citation type="journal article" date="2015" name="Genome Announc.">
        <title>Complete Genome Sequences of Evolved Arsenate-Resistant Metallosphaera sedula Strains.</title>
        <authorList>
            <person name="Ai C."/>
            <person name="McCarthy S."/>
            <person name="Schackwitz W."/>
            <person name="Martin J."/>
            <person name="Lipzen A."/>
            <person name="Blum P."/>
        </authorList>
    </citation>
    <scope>NUCLEOTIDE SEQUENCE [LARGE SCALE GENOMIC DNA]</scope>
    <source>
        <strain evidence="5 11">ARS120-1</strain>
        <strain evidence="6 10">ARS120-2</strain>
        <strain evidence="3 13">ARS50-1</strain>
        <strain evidence="4 12">ARS50-2</strain>
    </source>
</reference>
<evidence type="ECO:0000313" key="2">
    <source>
        <dbReference type="EMBL" id="AIM26316.1"/>
    </source>
</evidence>
<dbReference type="OrthoDB" id="42408at2157"/>
<dbReference type="Proteomes" id="UP000029084">
    <property type="component" value="Chromosome"/>
</dbReference>
<dbReference type="EMBL" id="CP012173">
    <property type="protein sequence ID" value="AKV75572.1"/>
    <property type="molecule type" value="Genomic_DNA"/>
</dbReference>
<evidence type="ECO:0008006" key="14">
    <source>
        <dbReference type="Google" id="ProtNLM"/>
    </source>
</evidence>
<dbReference type="Proteomes" id="UP000062398">
    <property type="component" value="Chromosome"/>
</dbReference>
<protein>
    <recommendedName>
        <fullName evidence="14">CopG family transcriptional regulator</fullName>
    </recommendedName>
</protein>
<dbReference type="Proteomes" id="UP000068832">
    <property type="component" value="Chromosome"/>
</dbReference>
<dbReference type="OMA" id="FSYFERM"/>
<evidence type="ECO:0000313" key="7">
    <source>
        <dbReference type="EMBL" id="AKV82306.1"/>
    </source>
</evidence>
<dbReference type="EMBL" id="CP012175">
    <property type="protein sequence ID" value="AKV80063.1"/>
    <property type="molecule type" value="Genomic_DNA"/>
</dbReference>
<evidence type="ECO:0000256" key="1">
    <source>
        <dbReference type="SAM" id="MobiDB-lite"/>
    </source>
</evidence>
<dbReference type="EMBL" id="CP012174">
    <property type="protein sequence ID" value="AKV77818.1"/>
    <property type="molecule type" value="Genomic_DNA"/>
</dbReference>
<feature type="compositionally biased region" description="Polar residues" evidence="1">
    <location>
        <begin position="79"/>
        <end position="92"/>
    </location>
</feature>
<evidence type="ECO:0000313" key="5">
    <source>
        <dbReference type="EMBL" id="AKV77818.1"/>
    </source>
</evidence>
<proteinExistence type="predicted"/>
<dbReference type="Proteomes" id="UP000061362">
    <property type="component" value="Chromosome"/>
</dbReference>
<evidence type="ECO:0000313" key="9">
    <source>
        <dbReference type="Proteomes" id="UP000056255"/>
    </source>
</evidence>
<reference evidence="7 9" key="3">
    <citation type="submission" date="2015-07" db="EMBL/GenBank/DDBJ databases">
        <title>Physiological, transcriptional responses and genome re-sequencing of acid resistant extremely thermoacidophilic Metallosphaera sedula SARC-M1.</title>
        <authorList>
            <person name="Ai C."/>
            <person name="McCarthy S."/>
            <person name="Eckrich V."/>
            <person name="Rudrappa D."/>
            <person name="Qiu G."/>
            <person name="Blum P."/>
        </authorList>
    </citation>
    <scope>NUCLEOTIDE SEQUENCE [LARGE SCALE GENOMIC DNA]</scope>
    <source>
        <strain evidence="7 9">SARC-M1</strain>
    </source>
</reference>
<dbReference type="EMBL" id="CP008822">
    <property type="protein sequence ID" value="AIM26316.1"/>
    <property type="molecule type" value="Genomic_DNA"/>
</dbReference>
<evidence type="ECO:0000313" key="3">
    <source>
        <dbReference type="EMBL" id="AKV73328.1"/>
    </source>
</evidence>
<gene>
    <name evidence="2" type="ORF">HA72_0152</name>
    <name evidence="3" type="ORF">MsedA_0160</name>
    <name evidence="4" type="ORF">MsedB_0160</name>
    <name evidence="5" type="ORF">MsedC_0159</name>
    <name evidence="6" type="ORF">MsedD_0160</name>
    <name evidence="7" type="ORF">MsedE_0160</name>
</gene>
<evidence type="ECO:0000313" key="13">
    <source>
        <dbReference type="Proteomes" id="UP000068832"/>
    </source>
</evidence>
<dbReference type="EMBL" id="CP012176">
    <property type="protein sequence ID" value="AKV82306.1"/>
    <property type="molecule type" value="Genomic_DNA"/>
</dbReference>
<dbReference type="PATRIC" id="fig|43687.5.peg.155"/>
<dbReference type="RefSeq" id="WP_011921297.1">
    <property type="nucleotide sequence ID" value="NZ_AP019770.1"/>
</dbReference>
<evidence type="ECO:0000313" key="10">
    <source>
        <dbReference type="Proteomes" id="UP000061362"/>
    </source>
</evidence>
<dbReference type="AlphaFoldDB" id="A0A088E1Z8"/>